<evidence type="ECO:0000256" key="2">
    <source>
        <dbReference type="SAM" id="MobiDB-lite"/>
    </source>
</evidence>
<organism evidence="3 4">
    <name type="scientific">Roseobacter sinensis</name>
    <dbReference type="NCBI Taxonomy" id="2931391"/>
    <lineage>
        <taxon>Bacteria</taxon>
        <taxon>Pseudomonadati</taxon>
        <taxon>Pseudomonadota</taxon>
        <taxon>Alphaproteobacteria</taxon>
        <taxon>Rhodobacterales</taxon>
        <taxon>Roseobacteraceae</taxon>
        <taxon>Roseobacter</taxon>
    </lineage>
</organism>
<proteinExistence type="predicted"/>
<keyword evidence="1" id="KW-0175">Coiled coil</keyword>
<dbReference type="EMBL" id="JALIEB010000001">
    <property type="protein sequence ID" value="MCV3269974.1"/>
    <property type="molecule type" value="Genomic_DNA"/>
</dbReference>
<evidence type="ECO:0000313" key="3">
    <source>
        <dbReference type="EMBL" id="MCV3269974.1"/>
    </source>
</evidence>
<keyword evidence="4" id="KW-1185">Reference proteome</keyword>
<feature type="coiled-coil region" evidence="1">
    <location>
        <begin position="237"/>
        <end position="300"/>
    </location>
</feature>
<feature type="compositionally biased region" description="Basic and acidic residues" evidence="2">
    <location>
        <begin position="7"/>
        <end position="17"/>
    </location>
</feature>
<reference evidence="3 4" key="1">
    <citation type="submission" date="2022-04" db="EMBL/GenBank/DDBJ databases">
        <title>Roseobacter sp. WL0113 is a bacterium isolated from neritic sediment.</title>
        <authorList>
            <person name="Wang L."/>
            <person name="He W."/>
            <person name="Zhang D.-F."/>
        </authorList>
    </citation>
    <scope>NUCLEOTIDE SEQUENCE [LARGE SCALE GENOMIC DNA]</scope>
    <source>
        <strain evidence="3 4">WL0113</strain>
    </source>
</reference>
<dbReference type="RefSeq" id="WP_263842301.1">
    <property type="nucleotide sequence ID" value="NZ_JALIEB010000001.1"/>
</dbReference>
<evidence type="ECO:0000256" key="1">
    <source>
        <dbReference type="SAM" id="Coils"/>
    </source>
</evidence>
<accession>A0ABT3B8S8</accession>
<dbReference type="Proteomes" id="UP001208690">
    <property type="component" value="Unassembled WGS sequence"/>
</dbReference>
<feature type="compositionally biased region" description="Acidic residues" evidence="2">
    <location>
        <begin position="100"/>
        <end position="109"/>
    </location>
</feature>
<comment type="caution">
    <text evidence="3">The sequence shown here is derived from an EMBL/GenBank/DDBJ whole genome shotgun (WGS) entry which is preliminary data.</text>
</comment>
<feature type="compositionally biased region" description="Basic and acidic residues" evidence="2">
    <location>
        <begin position="89"/>
        <end position="99"/>
    </location>
</feature>
<dbReference type="Gene3D" id="1.10.287.1490">
    <property type="match status" value="1"/>
</dbReference>
<evidence type="ECO:0000313" key="4">
    <source>
        <dbReference type="Proteomes" id="UP001208690"/>
    </source>
</evidence>
<gene>
    <name evidence="3" type="ORF">MUB52_00905</name>
</gene>
<protein>
    <recommendedName>
        <fullName evidence="5">Mitochondrial inner membrane protein</fullName>
    </recommendedName>
</protein>
<evidence type="ECO:0008006" key="5">
    <source>
        <dbReference type="Google" id="ProtNLM"/>
    </source>
</evidence>
<feature type="region of interest" description="Disordered" evidence="2">
    <location>
        <begin position="1"/>
        <end position="154"/>
    </location>
</feature>
<name>A0ABT3B8S8_9RHOB</name>
<feature type="compositionally biased region" description="Basic and acidic residues" evidence="2">
    <location>
        <begin position="130"/>
        <end position="142"/>
    </location>
</feature>
<sequence length="462" mass="48042">MAKPKKPTKDQPPKVTEDEALGDLPELSKGDDQPTAASETTESTPKDPDPTLSDAADKAQPSQEAETVVAPEPLDERAEGFVWVDSDEKDATQEGRMGEDSIEGQDVADPDTVVAETDAGTVEAVEDTDPEPKESDEVKPEELPPPPPAAPQRTTSFWPAVFGGIVAALLGFIAGRGDMLDAYLPGAAAPEPVDLAPLNSELAALSERLGALETAETPEMPEIPDLSADLGGLSQSLASVETALQSVTTRLEELEARPVADPVAPPPDNSEELAALQSSIEELEARLAEEDARASAEAERILARAALTRVITAVETGEAFEPALGALEEVTPVEVPEALRTAALEGVPTVSALRESFPEAARAALAAARAEVPESEVDGLGGFLRRQLSARSVTPREGSDPDAVLSRAEAALRAGDLDAALAETEALPDAAKTAMQDWLAGATARKAAGDAAKALSDSLTVN</sequence>